<accession>A0ABS2GB00</accession>
<gene>
    <name evidence="1" type="ORF">H9X83_06890</name>
</gene>
<evidence type="ECO:0000313" key="1">
    <source>
        <dbReference type="EMBL" id="MBM6877885.1"/>
    </source>
</evidence>
<dbReference type="RefSeq" id="WP_205132718.1">
    <property type="nucleotide sequence ID" value="NZ_JACSNT010000002.1"/>
</dbReference>
<evidence type="ECO:0000313" key="2">
    <source>
        <dbReference type="Proteomes" id="UP000729290"/>
    </source>
</evidence>
<protein>
    <submittedName>
        <fullName evidence="1">Uncharacterized protein</fullName>
    </submittedName>
</protein>
<dbReference type="EMBL" id="JACSNV010000008">
    <property type="protein sequence ID" value="MBM6877885.1"/>
    <property type="molecule type" value="Genomic_DNA"/>
</dbReference>
<proteinExistence type="predicted"/>
<comment type="caution">
    <text evidence="1">The sequence shown here is derived from an EMBL/GenBank/DDBJ whole genome shotgun (WGS) entry which is preliminary data.</text>
</comment>
<dbReference type="Proteomes" id="UP000729290">
    <property type="component" value="Unassembled WGS sequence"/>
</dbReference>
<reference evidence="1 2" key="1">
    <citation type="journal article" date="2021" name="Sci. Rep.">
        <title>The distribution of antibiotic resistance genes in chicken gut microbiota commensals.</title>
        <authorList>
            <person name="Juricova H."/>
            <person name="Matiasovicova J."/>
            <person name="Kubasova T."/>
            <person name="Cejkova D."/>
            <person name="Rychlik I."/>
        </authorList>
    </citation>
    <scope>NUCLEOTIDE SEQUENCE [LARGE SCALE GENOMIC DNA]</scope>
    <source>
        <strain evidence="1 2">An431b</strain>
    </source>
</reference>
<name>A0ABS2GB00_9FIRM</name>
<sequence>MIVTTRTIFNEMQRNPEFAAFVNESLRRFRRGDWGDVSPTDAQINDDEPEYALGAYRRQGVKIWIKQDKENITVLYPSEY</sequence>
<keyword evidence="2" id="KW-1185">Reference proteome</keyword>
<organism evidence="1 2">
    <name type="scientific">Anaerotignum lactatifermentans</name>
    <dbReference type="NCBI Taxonomy" id="160404"/>
    <lineage>
        <taxon>Bacteria</taxon>
        <taxon>Bacillati</taxon>
        <taxon>Bacillota</taxon>
        <taxon>Clostridia</taxon>
        <taxon>Lachnospirales</taxon>
        <taxon>Anaerotignaceae</taxon>
        <taxon>Anaerotignum</taxon>
    </lineage>
</organism>